<proteinExistence type="predicted"/>
<evidence type="ECO:0000313" key="2">
    <source>
        <dbReference type="Proteomes" id="UP000298390"/>
    </source>
</evidence>
<organism evidence="1 2">
    <name type="scientific">Rhodofomes roseus</name>
    <dbReference type="NCBI Taxonomy" id="34475"/>
    <lineage>
        <taxon>Eukaryota</taxon>
        <taxon>Fungi</taxon>
        <taxon>Dikarya</taxon>
        <taxon>Basidiomycota</taxon>
        <taxon>Agaricomycotina</taxon>
        <taxon>Agaricomycetes</taxon>
        <taxon>Polyporales</taxon>
        <taxon>Rhodofomes</taxon>
    </lineage>
</organism>
<dbReference type="EMBL" id="SEKV01000892">
    <property type="protein sequence ID" value="TFY52962.1"/>
    <property type="molecule type" value="Genomic_DNA"/>
</dbReference>
<evidence type="ECO:0000313" key="1">
    <source>
        <dbReference type="EMBL" id="TFY52962.1"/>
    </source>
</evidence>
<gene>
    <name evidence="1" type="ORF">EVJ58_g9719</name>
</gene>
<dbReference type="Proteomes" id="UP000298390">
    <property type="component" value="Unassembled WGS sequence"/>
</dbReference>
<sequence length="190" mass="21682">MARHVVLVCPVDPARRKPRYSSTLSERRGLLRSVLTKGLREITKNPAARMRYNVHDFWANVVRRLGYKLVGWPESIPFTNLSNLKGGRRPIEELLHLWNNGTLTFVPIDSPAEVTALKPRSIRQRATRRDLKTHRKQLTASGRPRRCHHRGAITPLTVSEDIDEYLDMDLGAGRRQFACGELAEDPIEDA</sequence>
<accession>A0A4Y9XT64</accession>
<reference evidence="1 2" key="1">
    <citation type="submission" date="2019-01" db="EMBL/GenBank/DDBJ databases">
        <title>Genome sequencing of the rare red list fungi Fomitopsis rosea.</title>
        <authorList>
            <person name="Buettner E."/>
            <person name="Kellner H."/>
        </authorList>
    </citation>
    <scope>NUCLEOTIDE SEQUENCE [LARGE SCALE GENOMIC DNA]</scope>
    <source>
        <strain evidence="1 2">DSM 105464</strain>
    </source>
</reference>
<comment type="caution">
    <text evidence="1">The sequence shown here is derived from an EMBL/GenBank/DDBJ whole genome shotgun (WGS) entry which is preliminary data.</text>
</comment>
<dbReference type="STRING" id="34475.A0A4Y9XT64"/>
<dbReference type="AlphaFoldDB" id="A0A4Y9XT64"/>
<name>A0A4Y9XT64_9APHY</name>
<protein>
    <submittedName>
        <fullName evidence="1">Uncharacterized protein</fullName>
    </submittedName>
</protein>